<evidence type="ECO:0000313" key="3">
    <source>
        <dbReference type="EMBL" id="GLR11479.1"/>
    </source>
</evidence>
<dbReference type="InterPro" id="IPR052893">
    <property type="entry name" value="TCS_response_regulator"/>
</dbReference>
<dbReference type="Gene3D" id="3.40.50.2300">
    <property type="match status" value="1"/>
</dbReference>
<feature type="modified residue" description="4-aspartylphosphate" evidence="1">
    <location>
        <position position="8"/>
    </location>
</feature>
<keyword evidence="4" id="KW-1185">Reference proteome</keyword>
<organism evidence="3 4">
    <name type="scientific">Chitinimonas prasina</name>
    <dbReference type="NCBI Taxonomy" id="1434937"/>
    <lineage>
        <taxon>Bacteria</taxon>
        <taxon>Pseudomonadati</taxon>
        <taxon>Pseudomonadota</taxon>
        <taxon>Betaproteobacteria</taxon>
        <taxon>Neisseriales</taxon>
        <taxon>Chitinibacteraceae</taxon>
        <taxon>Chitinimonas</taxon>
    </lineage>
</organism>
<dbReference type="SUPFAM" id="SSF52172">
    <property type="entry name" value="CheY-like"/>
    <property type="match status" value="1"/>
</dbReference>
<dbReference type="RefSeq" id="WP_284194636.1">
    <property type="nucleotide sequence ID" value="NZ_BSOG01000001.1"/>
</dbReference>
<comment type="caution">
    <text evidence="3">The sequence shown here is derived from an EMBL/GenBank/DDBJ whole genome shotgun (WGS) entry which is preliminary data.</text>
</comment>
<evidence type="ECO:0000256" key="1">
    <source>
        <dbReference type="PROSITE-ProRule" id="PRU00169"/>
    </source>
</evidence>
<dbReference type="InterPro" id="IPR011006">
    <property type="entry name" value="CheY-like_superfamily"/>
</dbReference>
<protein>
    <recommendedName>
        <fullName evidence="2">Response regulatory domain-containing protein</fullName>
    </recommendedName>
</protein>
<sequence>MPGLILLDLKMPRVSGAEVQLQAKADSRTRRIPVVVMTSSRAKSDILRSYDLGASSYVVKPVDFDGISDVAKQAGFY</sequence>
<dbReference type="Pfam" id="PF00072">
    <property type="entry name" value="Response_reg"/>
    <property type="match status" value="1"/>
</dbReference>
<gene>
    <name evidence="3" type="ORF">GCM10007907_02690</name>
</gene>
<evidence type="ECO:0000313" key="4">
    <source>
        <dbReference type="Proteomes" id="UP001156706"/>
    </source>
</evidence>
<accession>A0ABQ5YC35</accession>
<dbReference type="EMBL" id="BSOG01000001">
    <property type="protein sequence ID" value="GLR11479.1"/>
    <property type="molecule type" value="Genomic_DNA"/>
</dbReference>
<dbReference type="PANTHER" id="PTHR44520:SF1">
    <property type="entry name" value="TWO-COMPONENT SYSTEM REGULATORY PROTEIN"/>
    <property type="match status" value="1"/>
</dbReference>
<dbReference type="Proteomes" id="UP001156706">
    <property type="component" value="Unassembled WGS sequence"/>
</dbReference>
<feature type="domain" description="Response regulatory" evidence="2">
    <location>
        <begin position="1"/>
        <end position="75"/>
    </location>
</feature>
<name>A0ABQ5YC35_9NEIS</name>
<dbReference type="InterPro" id="IPR001789">
    <property type="entry name" value="Sig_transdc_resp-reg_receiver"/>
</dbReference>
<keyword evidence="1" id="KW-0597">Phosphoprotein</keyword>
<dbReference type="PANTHER" id="PTHR44520">
    <property type="entry name" value="RESPONSE REGULATOR RCP1-RELATED"/>
    <property type="match status" value="1"/>
</dbReference>
<proteinExistence type="predicted"/>
<dbReference type="PROSITE" id="PS50110">
    <property type="entry name" value="RESPONSE_REGULATORY"/>
    <property type="match status" value="1"/>
</dbReference>
<evidence type="ECO:0000259" key="2">
    <source>
        <dbReference type="PROSITE" id="PS50110"/>
    </source>
</evidence>
<reference evidence="4" key="1">
    <citation type="journal article" date="2019" name="Int. J. Syst. Evol. Microbiol.">
        <title>The Global Catalogue of Microorganisms (GCM) 10K type strain sequencing project: providing services to taxonomists for standard genome sequencing and annotation.</title>
        <authorList>
            <consortium name="The Broad Institute Genomics Platform"/>
            <consortium name="The Broad Institute Genome Sequencing Center for Infectious Disease"/>
            <person name="Wu L."/>
            <person name="Ma J."/>
        </authorList>
    </citation>
    <scope>NUCLEOTIDE SEQUENCE [LARGE SCALE GENOMIC DNA]</scope>
    <source>
        <strain evidence="4">NBRC 110044</strain>
    </source>
</reference>